<keyword evidence="2 8" id="KW-0812">Transmembrane</keyword>
<feature type="region of interest" description="Disordered" evidence="7">
    <location>
        <begin position="68"/>
        <end position="113"/>
    </location>
</feature>
<feature type="transmembrane region" description="Helical" evidence="8">
    <location>
        <begin position="6"/>
        <end position="30"/>
    </location>
</feature>
<evidence type="ECO:0000313" key="9">
    <source>
        <dbReference type="EMBL" id="JAV70573.1"/>
    </source>
</evidence>
<evidence type="ECO:0008006" key="10">
    <source>
        <dbReference type="Google" id="ProtNLM"/>
    </source>
</evidence>
<reference evidence="9" key="1">
    <citation type="journal article" date="2016" name="Sci. Rep.">
        <title>Molecular characterization of firefly nuptial gifts: a multi-omics approach sheds light on postcopulatory sexual selection.</title>
        <authorList>
            <person name="Al-Wathiqui N."/>
            <person name="Fallon T.R."/>
            <person name="South A."/>
            <person name="Weng J.K."/>
            <person name="Lewis S.M."/>
        </authorList>
    </citation>
    <scope>NUCLEOTIDE SEQUENCE</scope>
</reference>
<dbReference type="EMBL" id="GEZM01061279">
    <property type="protein sequence ID" value="JAV70573.1"/>
    <property type="molecule type" value="Transcribed_RNA"/>
</dbReference>
<keyword evidence="4" id="KW-0443">Lipid metabolism</keyword>
<feature type="compositionally biased region" description="Acidic residues" evidence="7">
    <location>
        <begin position="68"/>
        <end position="77"/>
    </location>
</feature>
<dbReference type="PANTHER" id="PTHR23063">
    <property type="entry name" value="PHOSPHOLIPID ACYLTRANSFERASE"/>
    <property type="match status" value="1"/>
</dbReference>
<proteinExistence type="predicted"/>
<feature type="region of interest" description="Disordered" evidence="7">
    <location>
        <begin position="125"/>
        <end position="146"/>
    </location>
</feature>
<feature type="transmembrane region" description="Helical" evidence="8">
    <location>
        <begin position="231"/>
        <end position="251"/>
    </location>
</feature>
<evidence type="ECO:0000256" key="5">
    <source>
        <dbReference type="ARBA" id="ARBA00023136"/>
    </source>
</evidence>
<keyword evidence="1" id="KW-0808">Transferase</keyword>
<keyword evidence="5 8" id="KW-0472">Membrane</keyword>
<dbReference type="PANTHER" id="PTHR23063:SF2">
    <property type="entry name" value="GLYCEROL-3-PHOSPHATE ACYLTRANSFERASE 4, ISOFORM D-RELATED"/>
    <property type="match status" value="1"/>
</dbReference>
<evidence type="ECO:0000256" key="8">
    <source>
        <dbReference type="SAM" id="Phobius"/>
    </source>
</evidence>
<evidence type="ECO:0000256" key="6">
    <source>
        <dbReference type="ARBA" id="ARBA00023315"/>
    </source>
</evidence>
<dbReference type="AlphaFoldDB" id="A0A1Y1LAB4"/>
<accession>A0A1Y1LAB4</accession>
<evidence type="ECO:0000256" key="7">
    <source>
        <dbReference type="SAM" id="MobiDB-lite"/>
    </source>
</evidence>
<name>A0A1Y1LAB4_PHOPY</name>
<feature type="transmembrane region" description="Helical" evidence="8">
    <location>
        <begin position="206"/>
        <end position="225"/>
    </location>
</feature>
<keyword evidence="6" id="KW-0012">Acyltransferase</keyword>
<sequence length="322" mass="36450">MAFAAATLSVIGSLFVTPLLMLILCIIFLASIGKSLGVRRLYVKILLMIFEYGRVNIEATLKHRGILDDSDEDEGYSEEPNSPDNPTPPVQVNHISSDGDKPKNGFLPQQNGNSVISRDDKLILVPEPPTKSDGRADDSKLSDEENSKNVDIDNCEKYGDFELSNCFDYLKVGVEAIIEDQVTSRFQAEELKNWNLLTRTNTHYEFISWKLTIIWMCGFFIRYFFLFPLRVFICFFGASFLVVSTAIIGFLPENSIRRWINRAAYIVSFRIMVRALSGIITFHNRQYKPANAGVCVANHTSPIDIIILSTDNNFSLVSFYRV</sequence>
<feature type="compositionally biased region" description="Basic and acidic residues" evidence="7">
    <location>
        <begin position="130"/>
        <end position="146"/>
    </location>
</feature>
<evidence type="ECO:0000256" key="4">
    <source>
        <dbReference type="ARBA" id="ARBA00023098"/>
    </source>
</evidence>
<evidence type="ECO:0000256" key="2">
    <source>
        <dbReference type="ARBA" id="ARBA00022692"/>
    </source>
</evidence>
<keyword evidence="3 8" id="KW-1133">Transmembrane helix</keyword>
<dbReference type="GO" id="GO:0019432">
    <property type="term" value="P:triglyceride biosynthetic process"/>
    <property type="evidence" value="ECO:0007669"/>
    <property type="project" value="TreeGrafter"/>
</dbReference>
<evidence type="ECO:0000256" key="1">
    <source>
        <dbReference type="ARBA" id="ARBA00022679"/>
    </source>
</evidence>
<protein>
    <recommendedName>
        <fullName evidence="10">Phospholipid/glycerol acyltransferase domain-containing protein</fullName>
    </recommendedName>
</protein>
<dbReference type="GO" id="GO:0005783">
    <property type="term" value="C:endoplasmic reticulum"/>
    <property type="evidence" value="ECO:0007669"/>
    <property type="project" value="TreeGrafter"/>
</dbReference>
<organism evidence="9">
    <name type="scientific">Photinus pyralis</name>
    <name type="common">Common eastern firefly</name>
    <name type="synonym">Lampyris pyralis</name>
    <dbReference type="NCBI Taxonomy" id="7054"/>
    <lineage>
        <taxon>Eukaryota</taxon>
        <taxon>Metazoa</taxon>
        <taxon>Ecdysozoa</taxon>
        <taxon>Arthropoda</taxon>
        <taxon>Hexapoda</taxon>
        <taxon>Insecta</taxon>
        <taxon>Pterygota</taxon>
        <taxon>Neoptera</taxon>
        <taxon>Endopterygota</taxon>
        <taxon>Coleoptera</taxon>
        <taxon>Polyphaga</taxon>
        <taxon>Elateriformia</taxon>
        <taxon>Elateroidea</taxon>
        <taxon>Lampyridae</taxon>
        <taxon>Lampyrinae</taxon>
        <taxon>Photinus</taxon>
    </lineage>
</organism>
<evidence type="ECO:0000256" key="3">
    <source>
        <dbReference type="ARBA" id="ARBA00022989"/>
    </source>
</evidence>
<dbReference type="GO" id="GO:0004366">
    <property type="term" value="F:glycerol-3-phosphate O-acyltransferase activity"/>
    <property type="evidence" value="ECO:0007669"/>
    <property type="project" value="TreeGrafter"/>
</dbReference>